<keyword evidence="5" id="KW-1185">Reference proteome</keyword>
<dbReference type="PANTHER" id="PTHR30023">
    <property type="entry name" value="D-ALANYL-D-ALANINE CARBOXYPEPTIDASE"/>
    <property type="match status" value="1"/>
</dbReference>
<sequence length="476" mass="50203">MTLTRRHVLASLAAFGLAAPAAAQALVEGVPSAGGGLELPPRWRPVPRPEALIARSGLEGTVGFALADVATGALIESGPPADAVPPASTMKAITALYALDRLGPAHRFRTRVIRAGDMLVLAGGGDPLLDTDGLARLAGDLAARGETSPARFAVWGGALPRMAEVAPEQDDHLAYNPAVSGMILNFNRVHLDWRRADGDWRMSLEARAARQSPRAYTVTAAPAQQAELFAWSADERTEHWTVSRASLGNGGSRWLPVRRPELYAGDVFQTLCRAKGLVLPAPEVIDHLPEGEERARLDSPPLSEILRGMLYHSTNLTAEVVGLHASGAADLAGSGGAMTAWLQAQGLGQGFTLADHSGLSAASRVTPEGLARLMAGAAPGLADLLKQDPLAGDLPQGTPRQPQVRAKTGTLNFVSNLAGYIDAPSGRRLAFALLCTDPARRAQSEGKELPAGVRGWTRQAKALQHQLIEAWSSRFA</sequence>
<name>A0A419A8Z1_9RHOB</name>
<proteinExistence type="inferred from homology"/>
<dbReference type="PRINTS" id="PR00922">
    <property type="entry name" value="DADACBPTASE3"/>
</dbReference>
<dbReference type="OrthoDB" id="5372081at2"/>
<dbReference type="NCBIfam" id="TIGR00666">
    <property type="entry name" value="PBP4"/>
    <property type="match status" value="1"/>
</dbReference>
<dbReference type="InterPro" id="IPR012338">
    <property type="entry name" value="Beta-lactam/transpept-like"/>
</dbReference>
<evidence type="ECO:0000256" key="2">
    <source>
        <dbReference type="ARBA" id="ARBA00022801"/>
    </source>
</evidence>
<feature type="chain" id="PRO_5019409819" evidence="3">
    <location>
        <begin position="26"/>
        <end position="476"/>
    </location>
</feature>
<keyword evidence="3" id="KW-0732">Signal</keyword>
<keyword evidence="2 4" id="KW-0378">Hydrolase</keyword>
<dbReference type="PANTHER" id="PTHR30023:SF0">
    <property type="entry name" value="PENICILLIN-SENSITIVE CARBOXYPEPTIDASE A"/>
    <property type="match status" value="1"/>
</dbReference>
<evidence type="ECO:0000256" key="1">
    <source>
        <dbReference type="ARBA" id="ARBA00006096"/>
    </source>
</evidence>
<dbReference type="Proteomes" id="UP000283587">
    <property type="component" value="Unassembled WGS sequence"/>
</dbReference>
<dbReference type="GO" id="GO:0006508">
    <property type="term" value="P:proteolysis"/>
    <property type="evidence" value="ECO:0007669"/>
    <property type="project" value="InterPro"/>
</dbReference>
<protein>
    <submittedName>
        <fullName evidence="4">D-alanyl-D-alanine carboxypeptidase/D-alanyl-D-alanine-endopeptidase</fullName>
        <ecNumber evidence="4">3.4.16.4</ecNumber>
    </submittedName>
</protein>
<evidence type="ECO:0000256" key="3">
    <source>
        <dbReference type="SAM" id="SignalP"/>
    </source>
</evidence>
<dbReference type="EMBL" id="QZEW01000022">
    <property type="protein sequence ID" value="RJL18619.1"/>
    <property type="molecule type" value="Genomic_DNA"/>
</dbReference>
<evidence type="ECO:0000313" key="5">
    <source>
        <dbReference type="Proteomes" id="UP000283587"/>
    </source>
</evidence>
<dbReference type="RefSeq" id="WP_119897381.1">
    <property type="nucleotide sequence ID" value="NZ_QNRC01000008.1"/>
</dbReference>
<dbReference type="InterPro" id="IPR006311">
    <property type="entry name" value="TAT_signal"/>
</dbReference>
<comment type="caution">
    <text evidence="4">The sequence shown here is derived from an EMBL/GenBank/DDBJ whole genome shotgun (WGS) entry which is preliminary data.</text>
</comment>
<accession>A0A419A8Z1</accession>
<dbReference type="PROSITE" id="PS51318">
    <property type="entry name" value="TAT"/>
    <property type="match status" value="1"/>
</dbReference>
<dbReference type="GO" id="GO:0009002">
    <property type="term" value="F:serine-type D-Ala-D-Ala carboxypeptidase activity"/>
    <property type="evidence" value="ECO:0007669"/>
    <property type="project" value="UniProtKB-EC"/>
</dbReference>
<reference evidence="5" key="1">
    <citation type="submission" date="2018-09" db="EMBL/GenBank/DDBJ databases">
        <title>Paracoccus onubensis nov. sp. a moderate halophilic bacterium isolated from Gruta de las Maravillas (Aracena, Spain).</title>
        <authorList>
            <person name="Jurado V."/>
            <person name="Gutierrez-Patricio S."/>
            <person name="Gonzalez-Pimentel J.L."/>
            <person name="Miller A.Z."/>
            <person name="Laiz L."/>
            <person name="Saiz-Jimenez C."/>
        </authorList>
    </citation>
    <scope>NUCLEOTIDE SEQUENCE [LARGE SCALE GENOMIC DNA]</scope>
    <source>
        <strain evidence="5">DSM 26381</strain>
    </source>
</reference>
<organism evidence="4 5">
    <name type="scientific">Paracoccus siganidrum</name>
    <dbReference type="NCBI Taxonomy" id="1276757"/>
    <lineage>
        <taxon>Bacteria</taxon>
        <taxon>Pseudomonadati</taxon>
        <taxon>Pseudomonadota</taxon>
        <taxon>Alphaproteobacteria</taxon>
        <taxon>Rhodobacterales</taxon>
        <taxon>Paracoccaceae</taxon>
        <taxon>Paracoccus</taxon>
    </lineage>
</organism>
<evidence type="ECO:0000313" key="4">
    <source>
        <dbReference type="EMBL" id="RJL18619.1"/>
    </source>
</evidence>
<gene>
    <name evidence="4" type="primary">dacB</name>
    <name evidence="4" type="ORF">D3P05_06580</name>
</gene>
<feature type="signal peptide" evidence="3">
    <location>
        <begin position="1"/>
        <end position="25"/>
    </location>
</feature>
<dbReference type="Pfam" id="PF02113">
    <property type="entry name" value="Peptidase_S13"/>
    <property type="match status" value="1"/>
</dbReference>
<comment type="similarity">
    <text evidence="1">Belongs to the peptidase S13 family.</text>
</comment>
<dbReference type="EC" id="3.4.16.4" evidence="4"/>
<dbReference type="AlphaFoldDB" id="A0A419A8Z1"/>
<dbReference type="SUPFAM" id="SSF56601">
    <property type="entry name" value="beta-lactamase/transpeptidase-like"/>
    <property type="match status" value="1"/>
</dbReference>
<keyword evidence="4" id="KW-0645">Protease</keyword>
<dbReference type="Gene3D" id="3.40.710.10">
    <property type="entry name" value="DD-peptidase/beta-lactamase superfamily"/>
    <property type="match status" value="2"/>
</dbReference>
<dbReference type="InterPro" id="IPR000667">
    <property type="entry name" value="Peptidase_S13"/>
</dbReference>
<dbReference type="GO" id="GO:0000270">
    <property type="term" value="P:peptidoglycan metabolic process"/>
    <property type="evidence" value="ECO:0007669"/>
    <property type="project" value="TreeGrafter"/>
</dbReference>
<keyword evidence="4" id="KW-0121">Carboxypeptidase</keyword>